<accession>A0ABW4YPJ1</accession>
<protein>
    <submittedName>
        <fullName evidence="1">Cold-shock protein</fullName>
    </submittedName>
</protein>
<sequence>MYNRKKQLEPVPEENTKVWICETEGCNSWMREDYTFAAEPACAICSGTMSIGEKMLPTLSNTTG</sequence>
<evidence type="ECO:0000313" key="1">
    <source>
        <dbReference type="EMBL" id="MFD2117513.1"/>
    </source>
</evidence>
<dbReference type="Pfam" id="PF14169">
    <property type="entry name" value="YdjO"/>
    <property type="match status" value="1"/>
</dbReference>
<dbReference type="RefSeq" id="WP_377774755.1">
    <property type="nucleotide sequence ID" value="NZ_JBHUHO010000040.1"/>
</dbReference>
<proteinExistence type="predicted"/>
<keyword evidence="2" id="KW-1185">Reference proteome</keyword>
<organism evidence="1 2">
    <name type="scientific">Paenibacillus yanchengensis</name>
    <dbReference type="NCBI Taxonomy" id="2035833"/>
    <lineage>
        <taxon>Bacteria</taxon>
        <taxon>Bacillati</taxon>
        <taxon>Bacillota</taxon>
        <taxon>Bacilli</taxon>
        <taxon>Bacillales</taxon>
        <taxon>Paenibacillaceae</taxon>
        <taxon>Paenibacillus</taxon>
    </lineage>
</organism>
<name>A0ABW4YPJ1_9BACL</name>
<reference evidence="2" key="1">
    <citation type="journal article" date="2019" name="Int. J. Syst. Evol. Microbiol.">
        <title>The Global Catalogue of Microorganisms (GCM) 10K type strain sequencing project: providing services to taxonomists for standard genome sequencing and annotation.</title>
        <authorList>
            <consortium name="The Broad Institute Genomics Platform"/>
            <consortium name="The Broad Institute Genome Sequencing Center for Infectious Disease"/>
            <person name="Wu L."/>
            <person name="Ma J."/>
        </authorList>
    </citation>
    <scope>NUCLEOTIDE SEQUENCE [LARGE SCALE GENOMIC DNA]</scope>
    <source>
        <strain evidence="2">GH52</strain>
    </source>
</reference>
<dbReference type="EMBL" id="JBHUHO010000040">
    <property type="protein sequence ID" value="MFD2117513.1"/>
    <property type="molecule type" value="Genomic_DNA"/>
</dbReference>
<evidence type="ECO:0000313" key="2">
    <source>
        <dbReference type="Proteomes" id="UP001597362"/>
    </source>
</evidence>
<comment type="caution">
    <text evidence="1">The sequence shown here is derived from an EMBL/GenBank/DDBJ whole genome shotgun (WGS) entry which is preliminary data.</text>
</comment>
<gene>
    <name evidence="1" type="ORF">ACFSJH_17415</name>
</gene>
<dbReference type="InterPro" id="IPR025916">
    <property type="entry name" value="YdjO"/>
</dbReference>
<dbReference type="Proteomes" id="UP001597362">
    <property type="component" value="Unassembled WGS sequence"/>
</dbReference>